<organism evidence="1">
    <name type="scientific">marine sediment metagenome</name>
    <dbReference type="NCBI Taxonomy" id="412755"/>
    <lineage>
        <taxon>unclassified sequences</taxon>
        <taxon>metagenomes</taxon>
        <taxon>ecological metagenomes</taxon>
    </lineage>
</organism>
<protein>
    <submittedName>
        <fullName evidence="1">Uncharacterized protein</fullName>
    </submittedName>
</protein>
<gene>
    <name evidence="1" type="ORF">S01H4_19901</name>
</gene>
<comment type="caution">
    <text evidence="1">The sequence shown here is derived from an EMBL/GenBank/DDBJ whole genome shotgun (WGS) entry which is preliminary data.</text>
</comment>
<evidence type="ECO:0000313" key="1">
    <source>
        <dbReference type="EMBL" id="GAG59781.1"/>
    </source>
</evidence>
<dbReference type="EMBL" id="BART01008907">
    <property type="protein sequence ID" value="GAG59781.1"/>
    <property type="molecule type" value="Genomic_DNA"/>
</dbReference>
<proteinExistence type="predicted"/>
<accession>X1AIE5</accession>
<sequence>MTKKEKKKAETKVSSVAEVVAAASGVVASTKEFRCAVCEQKYNDSEFEVPDERDCPLCDNRDSAADMHHYNLCQSYIDHHNWHRYWRYNYGG</sequence>
<dbReference type="AlphaFoldDB" id="X1AIE5"/>
<reference evidence="1" key="1">
    <citation type="journal article" date="2014" name="Front. Microbiol.">
        <title>High frequency of phylogenetically diverse reductive dehalogenase-homologous genes in deep subseafloor sedimentary metagenomes.</title>
        <authorList>
            <person name="Kawai M."/>
            <person name="Futagami T."/>
            <person name="Toyoda A."/>
            <person name="Takaki Y."/>
            <person name="Nishi S."/>
            <person name="Hori S."/>
            <person name="Arai W."/>
            <person name="Tsubouchi T."/>
            <person name="Morono Y."/>
            <person name="Uchiyama I."/>
            <person name="Ito T."/>
            <person name="Fujiyama A."/>
            <person name="Inagaki F."/>
            <person name="Takami H."/>
        </authorList>
    </citation>
    <scope>NUCLEOTIDE SEQUENCE</scope>
    <source>
        <strain evidence="1">Expedition CK06-06</strain>
    </source>
</reference>
<name>X1AIE5_9ZZZZ</name>